<evidence type="ECO:0000313" key="2">
    <source>
        <dbReference type="EMBL" id="KAG6461425.1"/>
    </source>
</evidence>
<protein>
    <recommendedName>
        <fullName evidence="4">SHOCT domain-containing protein</fullName>
    </recommendedName>
</protein>
<reference evidence="2" key="1">
    <citation type="journal article" date="2016" name="Insect Biochem. Mol. Biol.">
        <title>Multifaceted biological insights from a draft genome sequence of the tobacco hornworm moth, Manduca sexta.</title>
        <authorList>
            <person name="Kanost M.R."/>
            <person name="Arrese E.L."/>
            <person name="Cao X."/>
            <person name="Chen Y.R."/>
            <person name="Chellapilla S."/>
            <person name="Goldsmith M.R."/>
            <person name="Grosse-Wilde E."/>
            <person name="Heckel D.G."/>
            <person name="Herndon N."/>
            <person name="Jiang H."/>
            <person name="Papanicolaou A."/>
            <person name="Qu J."/>
            <person name="Soulages J.L."/>
            <person name="Vogel H."/>
            <person name="Walters J."/>
            <person name="Waterhouse R.M."/>
            <person name="Ahn S.J."/>
            <person name="Almeida F.C."/>
            <person name="An C."/>
            <person name="Aqrawi P."/>
            <person name="Bretschneider A."/>
            <person name="Bryant W.B."/>
            <person name="Bucks S."/>
            <person name="Chao H."/>
            <person name="Chevignon G."/>
            <person name="Christen J.M."/>
            <person name="Clarke D.F."/>
            <person name="Dittmer N.T."/>
            <person name="Ferguson L.C.F."/>
            <person name="Garavelou S."/>
            <person name="Gordon K.H.J."/>
            <person name="Gunaratna R.T."/>
            <person name="Han Y."/>
            <person name="Hauser F."/>
            <person name="He Y."/>
            <person name="Heidel-Fischer H."/>
            <person name="Hirsh A."/>
            <person name="Hu Y."/>
            <person name="Jiang H."/>
            <person name="Kalra D."/>
            <person name="Klinner C."/>
            <person name="Konig C."/>
            <person name="Kovar C."/>
            <person name="Kroll A.R."/>
            <person name="Kuwar S.S."/>
            <person name="Lee S.L."/>
            <person name="Lehman R."/>
            <person name="Li K."/>
            <person name="Li Z."/>
            <person name="Liang H."/>
            <person name="Lovelace S."/>
            <person name="Lu Z."/>
            <person name="Mansfield J.H."/>
            <person name="McCulloch K.J."/>
            <person name="Mathew T."/>
            <person name="Morton B."/>
            <person name="Muzny D.M."/>
            <person name="Neunemann D."/>
            <person name="Ongeri F."/>
            <person name="Pauchet Y."/>
            <person name="Pu L.L."/>
            <person name="Pyrousis I."/>
            <person name="Rao X.J."/>
            <person name="Redding A."/>
            <person name="Roesel C."/>
            <person name="Sanchez-Gracia A."/>
            <person name="Schaack S."/>
            <person name="Shukla A."/>
            <person name="Tetreau G."/>
            <person name="Wang Y."/>
            <person name="Xiong G.H."/>
            <person name="Traut W."/>
            <person name="Walsh T.K."/>
            <person name="Worley K.C."/>
            <person name="Wu D."/>
            <person name="Wu W."/>
            <person name="Wu Y.Q."/>
            <person name="Zhang X."/>
            <person name="Zou Z."/>
            <person name="Zucker H."/>
            <person name="Briscoe A.D."/>
            <person name="Burmester T."/>
            <person name="Clem R.J."/>
            <person name="Feyereisen R."/>
            <person name="Grimmelikhuijzen C.J.P."/>
            <person name="Hamodrakas S.J."/>
            <person name="Hansson B.S."/>
            <person name="Huguet E."/>
            <person name="Jermiin L.S."/>
            <person name="Lan Q."/>
            <person name="Lehman H.K."/>
            <person name="Lorenzen M."/>
            <person name="Merzendorfer H."/>
            <person name="Michalopoulos I."/>
            <person name="Morton D.B."/>
            <person name="Muthukrishnan S."/>
            <person name="Oakeshott J.G."/>
            <person name="Palmer W."/>
            <person name="Park Y."/>
            <person name="Passarelli A.L."/>
            <person name="Rozas J."/>
            <person name="Schwartz L.M."/>
            <person name="Smith W."/>
            <person name="Southgate A."/>
            <person name="Vilcinskas A."/>
            <person name="Vogt R."/>
            <person name="Wang P."/>
            <person name="Werren J."/>
            <person name="Yu X.Q."/>
            <person name="Zhou J.J."/>
            <person name="Brown S.J."/>
            <person name="Scherer S.E."/>
            <person name="Richards S."/>
            <person name="Blissard G.W."/>
        </authorList>
    </citation>
    <scope>NUCLEOTIDE SEQUENCE</scope>
</reference>
<evidence type="ECO:0008006" key="4">
    <source>
        <dbReference type="Google" id="ProtNLM"/>
    </source>
</evidence>
<proteinExistence type="predicted"/>
<organism evidence="2 3">
    <name type="scientific">Manduca sexta</name>
    <name type="common">Tobacco hawkmoth</name>
    <name type="synonym">Tobacco hornworm</name>
    <dbReference type="NCBI Taxonomy" id="7130"/>
    <lineage>
        <taxon>Eukaryota</taxon>
        <taxon>Metazoa</taxon>
        <taxon>Ecdysozoa</taxon>
        <taxon>Arthropoda</taxon>
        <taxon>Hexapoda</taxon>
        <taxon>Insecta</taxon>
        <taxon>Pterygota</taxon>
        <taxon>Neoptera</taxon>
        <taxon>Endopterygota</taxon>
        <taxon>Lepidoptera</taxon>
        <taxon>Glossata</taxon>
        <taxon>Ditrysia</taxon>
        <taxon>Bombycoidea</taxon>
        <taxon>Sphingidae</taxon>
        <taxon>Sphinginae</taxon>
        <taxon>Sphingini</taxon>
        <taxon>Manduca</taxon>
    </lineage>
</organism>
<feature type="chain" id="PRO_5037955297" description="SHOCT domain-containing protein" evidence="1">
    <location>
        <begin position="26"/>
        <end position="222"/>
    </location>
</feature>
<dbReference type="AlphaFoldDB" id="A0A921ZPM9"/>
<name>A0A921ZPM9_MANSE</name>
<comment type="caution">
    <text evidence="2">The sequence shown here is derived from an EMBL/GenBank/DDBJ whole genome shotgun (WGS) entry which is preliminary data.</text>
</comment>
<keyword evidence="1" id="KW-0732">Signal</keyword>
<dbReference type="EMBL" id="JH668745">
    <property type="protein sequence ID" value="KAG6461425.1"/>
    <property type="molecule type" value="Genomic_DNA"/>
</dbReference>
<evidence type="ECO:0000256" key="1">
    <source>
        <dbReference type="SAM" id="SignalP"/>
    </source>
</evidence>
<sequence>MAASPNIRIAVLCVIILSVGEQSKGLNFGLFAGDNKRHTNPLFIKKVSRHAPVFININSGLPRISKPSLPLPKLPSKALRLEEPKLPKIKKPLVRKVPRSLFAPMIPKLPILPPVIPKLPILPIIPPLLPPFLPPLPLLPIPLLPPLLPIPKLPKPLKVPILGKTPLQRALGTELKPVIVPLVSSIAGTVNDKVLEKLLELKRKGSLTTAEYIRFKKLLLKN</sequence>
<gene>
    <name evidence="2" type="ORF">O3G_MSEX012622</name>
</gene>
<accession>A0A921ZPM9</accession>
<evidence type="ECO:0000313" key="3">
    <source>
        <dbReference type="Proteomes" id="UP000791440"/>
    </source>
</evidence>
<feature type="signal peptide" evidence="1">
    <location>
        <begin position="1"/>
        <end position="25"/>
    </location>
</feature>
<reference evidence="2" key="2">
    <citation type="submission" date="2020-12" db="EMBL/GenBank/DDBJ databases">
        <authorList>
            <person name="Kanost M."/>
        </authorList>
    </citation>
    <scope>NUCLEOTIDE SEQUENCE</scope>
</reference>
<keyword evidence="3" id="KW-1185">Reference proteome</keyword>
<dbReference type="Proteomes" id="UP000791440">
    <property type="component" value="Unassembled WGS sequence"/>
</dbReference>